<accession>A0ABT1MNK3</accession>
<dbReference type="SUPFAM" id="SSF110857">
    <property type="entry name" value="Gamma-glutamyl cyclotransferase-like"/>
    <property type="match status" value="1"/>
</dbReference>
<comment type="caution">
    <text evidence="3">The sequence shown here is derived from an EMBL/GenBank/DDBJ whole genome shotgun (WGS) entry which is preliminary data.</text>
</comment>
<protein>
    <recommendedName>
        <fullName evidence="1">glutathione-specific gamma-glutamylcyclotransferase</fullName>
        <ecNumber evidence="1">4.3.2.7</ecNumber>
    </recommendedName>
</protein>
<dbReference type="CDD" id="cd06661">
    <property type="entry name" value="GGCT_like"/>
    <property type="match status" value="1"/>
</dbReference>
<dbReference type="PANTHER" id="PTHR12192">
    <property type="entry name" value="CATION TRANSPORT PROTEIN CHAC-RELATED"/>
    <property type="match status" value="1"/>
</dbReference>
<keyword evidence="2" id="KW-0456">Lyase</keyword>
<organism evidence="3 4">
    <name type="scientific">Paracoccus albicereus</name>
    <dbReference type="NCBI Taxonomy" id="2922394"/>
    <lineage>
        <taxon>Bacteria</taxon>
        <taxon>Pseudomonadati</taxon>
        <taxon>Pseudomonadota</taxon>
        <taxon>Alphaproteobacteria</taxon>
        <taxon>Rhodobacterales</taxon>
        <taxon>Paracoccaceae</taxon>
        <taxon>Paracoccus</taxon>
    </lineage>
</organism>
<proteinExistence type="predicted"/>
<dbReference type="EMBL" id="JAKZEU010000002">
    <property type="protein sequence ID" value="MCQ0969865.1"/>
    <property type="molecule type" value="Genomic_DNA"/>
</dbReference>
<reference evidence="3 4" key="1">
    <citation type="submission" date="2022-03" db="EMBL/GenBank/DDBJ databases">
        <authorList>
            <person name="He Y."/>
        </authorList>
    </citation>
    <scope>NUCLEOTIDE SEQUENCE [LARGE SCALE GENOMIC DNA]</scope>
    <source>
        <strain evidence="3 4">TK19116</strain>
    </source>
</reference>
<dbReference type="Gene3D" id="3.10.490.10">
    <property type="entry name" value="Gamma-glutamyl cyclotransferase-like"/>
    <property type="match status" value="1"/>
</dbReference>
<dbReference type="Proteomes" id="UP001203945">
    <property type="component" value="Unassembled WGS sequence"/>
</dbReference>
<gene>
    <name evidence="3" type="ORF">MLD63_05420</name>
</gene>
<sequence>MQTVSWVFGYGSLMWDPGFDPAETVVARLDGYSRSFCMRSIQYRGTPETPGLVLALDAEPDAHCTGLALRIPDGQHDEVRAYLLDREMTHNAYVETIVDVALSDGRSVSALTYVMRRDHDQYAGRLCAKEQADIISRAHGLRGANAEYLFNTARHLAQIGVADRVMDGLSDDVRRLLGDAGAATGTRQG</sequence>
<dbReference type="InterPro" id="IPR013024">
    <property type="entry name" value="GGCT-like"/>
</dbReference>
<evidence type="ECO:0000313" key="3">
    <source>
        <dbReference type="EMBL" id="MCQ0969865.1"/>
    </source>
</evidence>
<evidence type="ECO:0000256" key="1">
    <source>
        <dbReference type="ARBA" id="ARBA00012344"/>
    </source>
</evidence>
<evidence type="ECO:0000313" key="4">
    <source>
        <dbReference type="Proteomes" id="UP001203945"/>
    </source>
</evidence>
<dbReference type="InterPro" id="IPR036568">
    <property type="entry name" value="GGCT-like_sf"/>
</dbReference>
<evidence type="ECO:0000256" key="2">
    <source>
        <dbReference type="ARBA" id="ARBA00023239"/>
    </source>
</evidence>
<dbReference type="RefSeq" id="WP_255328876.1">
    <property type="nucleotide sequence ID" value="NZ_JAKZEU010000002.1"/>
</dbReference>
<keyword evidence="4" id="KW-1185">Reference proteome</keyword>
<dbReference type="Pfam" id="PF04752">
    <property type="entry name" value="ChaC"/>
    <property type="match status" value="1"/>
</dbReference>
<name>A0ABT1MNK3_9RHOB</name>
<dbReference type="EC" id="4.3.2.7" evidence="1"/>
<dbReference type="PANTHER" id="PTHR12192:SF2">
    <property type="entry name" value="GLUTATHIONE-SPECIFIC GAMMA-GLUTAMYLCYCLOTRANSFERASE 2"/>
    <property type="match status" value="1"/>
</dbReference>
<dbReference type="InterPro" id="IPR006840">
    <property type="entry name" value="ChaC"/>
</dbReference>